<evidence type="ECO:0000256" key="1">
    <source>
        <dbReference type="SAM" id="MobiDB-lite"/>
    </source>
</evidence>
<protein>
    <recommendedName>
        <fullName evidence="4">Ribosomal protein L32</fullName>
    </recommendedName>
</protein>
<evidence type="ECO:0008006" key="4">
    <source>
        <dbReference type="Google" id="ProtNLM"/>
    </source>
</evidence>
<evidence type="ECO:0000313" key="2">
    <source>
        <dbReference type="EMBL" id="KAK6997481.1"/>
    </source>
</evidence>
<dbReference type="Proteomes" id="UP001362999">
    <property type="component" value="Unassembled WGS sequence"/>
</dbReference>
<dbReference type="EMBL" id="JAWWNJ010000090">
    <property type="protein sequence ID" value="KAK6997481.1"/>
    <property type="molecule type" value="Genomic_DNA"/>
</dbReference>
<dbReference type="AlphaFoldDB" id="A0AAW0A2L5"/>
<reference evidence="2 3" key="1">
    <citation type="journal article" date="2024" name="J Genomics">
        <title>Draft genome sequencing and assembly of Favolaschia claudopus CIRM-BRFM 2984 isolated from oak limbs.</title>
        <authorList>
            <person name="Navarro D."/>
            <person name="Drula E."/>
            <person name="Chaduli D."/>
            <person name="Cazenave R."/>
            <person name="Ahrendt S."/>
            <person name="Wang J."/>
            <person name="Lipzen A."/>
            <person name="Daum C."/>
            <person name="Barry K."/>
            <person name="Grigoriev I.V."/>
            <person name="Favel A."/>
            <person name="Rosso M.N."/>
            <person name="Martin F."/>
        </authorList>
    </citation>
    <scope>NUCLEOTIDE SEQUENCE [LARGE SCALE GENOMIC DNA]</scope>
    <source>
        <strain evidence="2 3">CIRM-BRFM 2984</strain>
    </source>
</reference>
<proteinExistence type="predicted"/>
<comment type="caution">
    <text evidence="2">The sequence shown here is derived from an EMBL/GenBank/DDBJ whole genome shotgun (WGS) entry which is preliminary data.</text>
</comment>
<feature type="region of interest" description="Disordered" evidence="1">
    <location>
        <begin position="1"/>
        <end position="20"/>
    </location>
</feature>
<sequence>MAKGPKKQYSRPRKRTWARKEKKDRRNLKLWAEGARESILQPHLAGYMDALERGWRAERDYLREVCNEFHARISWRVADDEEPDDPLPAYDPMVMSRPVPFPGLLPTFPRSPIPLRHWTSLPVHPVDPSDTPSCIPICFRPIRPSCPGLLTRTPTSRSILLHYTTPSSPHRSFCSTMELSRSSGLDLDFTFAFSMPFRPMTHFPVDPSDSEECLPEFLTVPLTSSDFCTVCRSPNPIGIQVDSAPIALLLSIPLPLCSPRFAHVLD</sequence>
<accession>A0AAW0A2L5</accession>
<gene>
    <name evidence="2" type="ORF">R3P38DRAFT_2797855</name>
</gene>
<name>A0AAW0A2L5_9AGAR</name>
<keyword evidence="3" id="KW-1185">Reference proteome</keyword>
<organism evidence="2 3">
    <name type="scientific">Favolaschia claudopus</name>
    <dbReference type="NCBI Taxonomy" id="2862362"/>
    <lineage>
        <taxon>Eukaryota</taxon>
        <taxon>Fungi</taxon>
        <taxon>Dikarya</taxon>
        <taxon>Basidiomycota</taxon>
        <taxon>Agaricomycotina</taxon>
        <taxon>Agaricomycetes</taxon>
        <taxon>Agaricomycetidae</taxon>
        <taxon>Agaricales</taxon>
        <taxon>Marasmiineae</taxon>
        <taxon>Mycenaceae</taxon>
        <taxon>Favolaschia</taxon>
    </lineage>
</organism>
<evidence type="ECO:0000313" key="3">
    <source>
        <dbReference type="Proteomes" id="UP001362999"/>
    </source>
</evidence>